<dbReference type="GO" id="GO:0008541">
    <property type="term" value="C:proteasome regulatory particle, lid subcomplex"/>
    <property type="evidence" value="ECO:0007669"/>
    <property type="project" value="UniProtKB-UniRule"/>
</dbReference>
<dbReference type="SMART" id="SM01385">
    <property type="entry name" value="DSS1_SEM1"/>
    <property type="match status" value="1"/>
</dbReference>
<dbReference type="PANTHER" id="PTHR16771">
    <property type="entry name" value="26 PROTEASOME COMPLEX SUBUNIT DSS1"/>
    <property type="match status" value="1"/>
</dbReference>
<dbReference type="InterPro" id="IPR007834">
    <property type="entry name" value="DSS1_SEM1"/>
</dbReference>
<evidence type="ECO:0000256" key="2">
    <source>
        <dbReference type="RuleBase" id="RU369057"/>
    </source>
</evidence>
<gene>
    <name evidence="3" type="ORF">DdX_19033</name>
</gene>
<organism evidence="3 4">
    <name type="scientific">Ditylenchus destructor</name>
    <dbReference type="NCBI Taxonomy" id="166010"/>
    <lineage>
        <taxon>Eukaryota</taxon>
        <taxon>Metazoa</taxon>
        <taxon>Ecdysozoa</taxon>
        <taxon>Nematoda</taxon>
        <taxon>Chromadorea</taxon>
        <taxon>Rhabditida</taxon>
        <taxon>Tylenchina</taxon>
        <taxon>Tylenchomorpha</taxon>
        <taxon>Sphaerularioidea</taxon>
        <taxon>Anguinidae</taxon>
        <taxon>Anguininae</taxon>
        <taxon>Ditylenchus</taxon>
    </lineage>
</organism>
<dbReference type="Proteomes" id="UP001201812">
    <property type="component" value="Unassembled WGS sequence"/>
</dbReference>
<keyword evidence="4" id="KW-1185">Reference proteome</keyword>
<dbReference type="EMBL" id="JAKKPZ010000327">
    <property type="protein sequence ID" value="KAI1696445.1"/>
    <property type="molecule type" value="Genomic_DNA"/>
</dbReference>
<dbReference type="GO" id="GO:0043248">
    <property type="term" value="P:proteasome assembly"/>
    <property type="evidence" value="ECO:0007669"/>
    <property type="project" value="UniProtKB-UniRule"/>
</dbReference>
<dbReference type="GO" id="GO:0006406">
    <property type="term" value="P:mRNA export from nucleus"/>
    <property type="evidence" value="ECO:0007669"/>
    <property type="project" value="UniProtKB-UniRule"/>
</dbReference>
<sequence>MSDKTTENPRAELFKHDEDEFEEFVCDVDKATSQKEGDFNVWEDNWDDESAETDFSKQLREELAKHSYKPAQ</sequence>
<protein>
    <recommendedName>
        <fullName evidence="2">26S proteasome complex subunit dss-1</fullName>
    </recommendedName>
</protein>
<accession>A0AAD4MIK5</accession>
<keyword evidence="2" id="KW-0647">Proteasome</keyword>
<dbReference type="GO" id="GO:0000724">
    <property type="term" value="P:double-strand break repair via homologous recombination"/>
    <property type="evidence" value="ECO:0007669"/>
    <property type="project" value="TreeGrafter"/>
</dbReference>
<dbReference type="PANTHER" id="PTHR16771:SF0">
    <property type="entry name" value="26S PROTEASOME COMPLEX SUBUNIT SEM1"/>
    <property type="match status" value="1"/>
</dbReference>
<keyword evidence="2" id="KW-0539">Nucleus</keyword>
<dbReference type="AlphaFoldDB" id="A0AAD4MIK5"/>
<comment type="caution">
    <text evidence="3">The sequence shown here is derived from an EMBL/GenBank/DDBJ whole genome shotgun (WGS) entry which is preliminary data.</text>
</comment>
<comment type="subcellular location">
    <subcellularLocation>
        <location evidence="2">Nucleus</location>
    </subcellularLocation>
</comment>
<evidence type="ECO:0000313" key="4">
    <source>
        <dbReference type="Proteomes" id="UP001201812"/>
    </source>
</evidence>
<evidence type="ECO:0000313" key="3">
    <source>
        <dbReference type="EMBL" id="KAI1696445.1"/>
    </source>
</evidence>
<reference evidence="3" key="1">
    <citation type="submission" date="2022-01" db="EMBL/GenBank/DDBJ databases">
        <title>Genome Sequence Resource for Two Populations of Ditylenchus destructor, the Migratory Endoparasitic Phytonematode.</title>
        <authorList>
            <person name="Zhang H."/>
            <person name="Lin R."/>
            <person name="Xie B."/>
        </authorList>
    </citation>
    <scope>NUCLEOTIDE SEQUENCE</scope>
    <source>
        <strain evidence="3">BazhouSP</strain>
    </source>
</reference>
<dbReference type="Pfam" id="PF05160">
    <property type="entry name" value="DSS1_SEM1"/>
    <property type="match status" value="1"/>
</dbReference>
<comment type="function">
    <text evidence="2">Component of the 26S proteasome, a multiprotein complex involved in the ATP-dependent degradation of ubiquitinated proteins.</text>
</comment>
<proteinExistence type="inferred from homology"/>
<comment type="similarity">
    <text evidence="1 2">Belongs to the DSS1/SEM1 family.</text>
</comment>
<name>A0AAD4MIK5_9BILA</name>
<dbReference type="GO" id="GO:0005634">
    <property type="term" value="C:nucleus"/>
    <property type="evidence" value="ECO:0007669"/>
    <property type="project" value="UniProtKB-SubCell"/>
</dbReference>
<evidence type="ECO:0000256" key="1">
    <source>
        <dbReference type="ARBA" id="ARBA00034491"/>
    </source>
</evidence>